<evidence type="ECO:0000313" key="2">
    <source>
        <dbReference type="EMBL" id="MFC0315271.1"/>
    </source>
</evidence>
<evidence type="ECO:0000313" key="3">
    <source>
        <dbReference type="Proteomes" id="UP001589783"/>
    </source>
</evidence>
<gene>
    <name evidence="2" type="ORF">ACFFJD_10450</name>
</gene>
<feature type="signal peptide" evidence="1">
    <location>
        <begin position="1"/>
        <end position="20"/>
    </location>
</feature>
<dbReference type="EMBL" id="JBHLWV010000020">
    <property type="protein sequence ID" value="MFC0315271.1"/>
    <property type="molecule type" value="Genomic_DNA"/>
</dbReference>
<accession>A0ABV6H8R3</accession>
<keyword evidence="1" id="KW-0732">Signal</keyword>
<keyword evidence="3" id="KW-1185">Reference proteome</keyword>
<comment type="caution">
    <text evidence="2">The sequence shown here is derived from an EMBL/GenBank/DDBJ whole genome shotgun (WGS) entry which is preliminary data.</text>
</comment>
<sequence>MAAVVAVVLFASACSVSGTAEPEPDYRALLVPADSFPAGAATPVPEPAVPGAVSDITLRPLRGDVDPADCTPAAVDVETAAILVGPGPTDGSTLTEMIVRTPESASDLAAAVRDCSVFRAGATGQQEVRSELSGQPESDGDLTSLALTRTLRSPGSETVTTVAQWVAQRGQVRLVVQLRMLGTPSAADTRMAADFFAHARAQAFGGR</sequence>
<protein>
    <recommendedName>
        <fullName evidence="4">DUF5642 domain-containing protein</fullName>
    </recommendedName>
</protein>
<feature type="chain" id="PRO_5046712254" description="DUF5642 domain-containing protein" evidence="1">
    <location>
        <begin position="21"/>
        <end position="207"/>
    </location>
</feature>
<organism evidence="2 3">
    <name type="scientific">Gordonia phosphorivorans</name>
    <dbReference type="NCBI Taxonomy" id="1056982"/>
    <lineage>
        <taxon>Bacteria</taxon>
        <taxon>Bacillati</taxon>
        <taxon>Actinomycetota</taxon>
        <taxon>Actinomycetes</taxon>
        <taxon>Mycobacteriales</taxon>
        <taxon>Gordoniaceae</taxon>
        <taxon>Gordonia</taxon>
    </lineage>
</organism>
<evidence type="ECO:0008006" key="4">
    <source>
        <dbReference type="Google" id="ProtNLM"/>
    </source>
</evidence>
<evidence type="ECO:0000256" key="1">
    <source>
        <dbReference type="SAM" id="SignalP"/>
    </source>
</evidence>
<dbReference type="RefSeq" id="WP_382363812.1">
    <property type="nucleotide sequence ID" value="NZ_JBHLWV010000020.1"/>
</dbReference>
<dbReference type="Proteomes" id="UP001589783">
    <property type="component" value="Unassembled WGS sequence"/>
</dbReference>
<proteinExistence type="predicted"/>
<reference evidence="2 3" key="1">
    <citation type="submission" date="2024-09" db="EMBL/GenBank/DDBJ databases">
        <authorList>
            <person name="Sun Q."/>
            <person name="Mori K."/>
        </authorList>
    </citation>
    <scope>NUCLEOTIDE SEQUENCE [LARGE SCALE GENOMIC DNA]</scope>
    <source>
        <strain evidence="2 3">CCM 7957</strain>
    </source>
</reference>
<name>A0ABV6H8R3_9ACTN</name>